<dbReference type="InterPro" id="IPR016477">
    <property type="entry name" value="Fructo-/Ketosamine-3-kinase"/>
</dbReference>
<proteinExistence type="inferred from homology"/>
<dbReference type="AlphaFoldDB" id="G9NIB3"/>
<comment type="catalytic activity">
    <reaction evidence="2">
        <text>N(6)-D-ribulosyl-L-lysyl-[protein] + ATP = N(6)-(3-O-phospho-D-ribulosyl)-L-lysyl-[protein] + ADP + H(+)</text>
        <dbReference type="Rhea" id="RHEA:48432"/>
        <dbReference type="Rhea" id="RHEA-COMP:12103"/>
        <dbReference type="Rhea" id="RHEA-COMP:12104"/>
        <dbReference type="ChEBI" id="CHEBI:15378"/>
        <dbReference type="ChEBI" id="CHEBI:30616"/>
        <dbReference type="ChEBI" id="CHEBI:90418"/>
        <dbReference type="ChEBI" id="CHEBI:90420"/>
        <dbReference type="ChEBI" id="CHEBI:456216"/>
        <dbReference type="EC" id="2.7.1.172"/>
    </reaction>
    <physiologicalReaction direction="left-to-right" evidence="2">
        <dbReference type="Rhea" id="RHEA:48433"/>
    </physiologicalReaction>
</comment>
<dbReference type="GO" id="GO:0016301">
    <property type="term" value="F:kinase activity"/>
    <property type="evidence" value="ECO:0007669"/>
    <property type="project" value="UniProtKB-UniRule"/>
</dbReference>
<organism evidence="4 5">
    <name type="scientific">Hypocrea atroviridis (strain ATCC 20476 / IMI 206040)</name>
    <name type="common">Trichoderma atroviride</name>
    <dbReference type="NCBI Taxonomy" id="452589"/>
    <lineage>
        <taxon>Eukaryota</taxon>
        <taxon>Fungi</taxon>
        <taxon>Dikarya</taxon>
        <taxon>Ascomycota</taxon>
        <taxon>Pezizomycotina</taxon>
        <taxon>Sordariomycetes</taxon>
        <taxon>Hypocreomycetidae</taxon>
        <taxon>Hypocreales</taxon>
        <taxon>Hypocreaceae</taxon>
        <taxon>Trichoderma</taxon>
    </lineage>
</organism>
<dbReference type="PIRSF" id="PIRSF006221">
    <property type="entry name" value="Ketosamine-3-kinase"/>
    <property type="match status" value="1"/>
</dbReference>
<evidence type="ECO:0000313" key="5">
    <source>
        <dbReference type="Proteomes" id="UP000005426"/>
    </source>
</evidence>
<dbReference type="Gene3D" id="3.90.1200.10">
    <property type="match status" value="1"/>
</dbReference>
<keyword evidence="3" id="KW-0808">Transferase</keyword>
<dbReference type="HOGENOM" id="CLU_036517_1_0_1"/>
<dbReference type="Proteomes" id="UP000005426">
    <property type="component" value="Unassembled WGS sequence"/>
</dbReference>
<evidence type="ECO:0000256" key="1">
    <source>
        <dbReference type="ARBA" id="ARBA00011961"/>
    </source>
</evidence>
<dbReference type="GO" id="GO:0102193">
    <property type="term" value="F:protein-ribulosamine 3-kinase activity"/>
    <property type="evidence" value="ECO:0007669"/>
    <property type="project" value="UniProtKB-EC"/>
</dbReference>
<dbReference type="SUPFAM" id="SSF56112">
    <property type="entry name" value="Protein kinase-like (PK-like)"/>
    <property type="match status" value="1"/>
</dbReference>
<keyword evidence="5" id="KW-1185">Reference proteome</keyword>
<protein>
    <recommendedName>
        <fullName evidence="1">protein-ribulosamine 3-kinase</fullName>
        <ecNumber evidence="1">2.7.1.172</ecNumber>
    </recommendedName>
</protein>
<dbReference type="GeneID" id="25777626"/>
<name>G9NIB3_HYPAI</name>
<dbReference type="KEGG" id="tatv:25777626"/>
<sequence>MGDTSESVVVDENVIAHLPTGVEIISIVPTCPSKYVFTARINTREADGTLKSYFKKESSGEMGRIMLRGAFESESTFYSFAPQNVPQPVGWGACKTAPDTSFFLAEFHEMDDKIPELHELCTLTANIHQQSAGKSPRGQFGFHVTTHLGNIPTDNTWCSTWEAFFTRAMKNMLDLEMKTHRGEDTDKEMEDLSKKLIHFVIPRLIRPMESEGRSITPVLVHGDLWPGNAKHDTSTGRLMIFDSGACWGHNEADLAEFRAPRYRLGTTYMVEYHRHIPKTEPVEDWEDRNRLYALRYDLLCSAVFRHNSPYRALAMAEMKYLVDNYAKELEE</sequence>
<dbReference type="PANTHER" id="PTHR12149">
    <property type="entry name" value="FRUCTOSAMINE 3 KINASE-RELATED PROTEIN"/>
    <property type="match status" value="1"/>
</dbReference>
<comment type="similarity">
    <text evidence="3">Belongs to the fructosamine kinase family.</text>
</comment>
<dbReference type="PANTHER" id="PTHR12149:SF8">
    <property type="entry name" value="PROTEIN-RIBULOSAMINE 3-KINASE"/>
    <property type="match status" value="1"/>
</dbReference>
<reference evidence="4 5" key="1">
    <citation type="journal article" date="2011" name="Genome Biol.">
        <title>Comparative genome sequence analysis underscores mycoparasitism as the ancestral life style of Trichoderma.</title>
        <authorList>
            <person name="Kubicek C.P."/>
            <person name="Herrera-Estrella A."/>
            <person name="Seidl-Seiboth V."/>
            <person name="Martinez D.A."/>
            <person name="Druzhinina I.S."/>
            <person name="Thon M."/>
            <person name="Zeilinger S."/>
            <person name="Casas-Flores S."/>
            <person name="Horwitz B.A."/>
            <person name="Mukherjee P.K."/>
            <person name="Mukherjee M."/>
            <person name="Kredics L."/>
            <person name="Alcaraz L.D."/>
            <person name="Aerts A."/>
            <person name="Antal Z."/>
            <person name="Atanasova L."/>
            <person name="Cervantes-Badillo M.G."/>
            <person name="Challacombe J."/>
            <person name="Chertkov O."/>
            <person name="McCluskey K."/>
            <person name="Coulpier F."/>
            <person name="Deshpande N."/>
            <person name="von Doehren H."/>
            <person name="Ebbole D.J."/>
            <person name="Esquivel-Naranjo E.U."/>
            <person name="Fekete E."/>
            <person name="Flipphi M."/>
            <person name="Glaser F."/>
            <person name="Gomez-Rodriguez E.Y."/>
            <person name="Gruber S."/>
            <person name="Han C."/>
            <person name="Henrissat B."/>
            <person name="Hermosa R."/>
            <person name="Hernandez-Onate M."/>
            <person name="Karaffa L."/>
            <person name="Kosti I."/>
            <person name="Le Crom S."/>
            <person name="Lindquist E."/>
            <person name="Lucas S."/>
            <person name="Luebeck M."/>
            <person name="Luebeck P.S."/>
            <person name="Margeot A."/>
            <person name="Metz B."/>
            <person name="Misra M."/>
            <person name="Nevalainen H."/>
            <person name="Omann M."/>
            <person name="Packer N."/>
            <person name="Perrone G."/>
            <person name="Uresti-Rivera E.E."/>
            <person name="Salamov A."/>
            <person name="Schmoll M."/>
            <person name="Seiboth B."/>
            <person name="Shapiro H."/>
            <person name="Sukno S."/>
            <person name="Tamayo-Ramos J.A."/>
            <person name="Tisch D."/>
            <person name="Wiest A."/>
            <person name="Wilkinson H.H."/>
            <person name="Zhang M."/>
            <person name="Coutinho P.M."/>
            <person name="Kenerley C.M."/>
            <person name="Monte E."/>
            <person name="Baker S.E."/>
            <person name="Grigoriev I.V."/>
        </authorList>
    </citation>
    <scope>NUCLEOTIDE SEQUENCE [LARGE SCALE GENOMIC DNA]</scope>
    <source>
        <strain evidence="5">ATCC 20476 / IMI 206040</strain>
    </source>
</reference>
<dbReference type="Pfam" id="PF03881">
    <property type="entry name" value="Fructosamin_kin"/>
    <property type="match status" value="1"/>
</dbReference>
<evidence type="ECO:0000313" key="4">
    <source>
        <dbReference type="EMBL" id="EHK49526.1"/>
    </source>
</evidence>
<dbReference type="EMBL" id="ABDG02000016">
    <property type="protein sequence ID" value="EHK49526.1"/>
    <property type="molecule type" value="Genomic_DNA"/>
</dbReference>
<dbReference type="eggNOG" id="KOG3021">
    <property type="taxonomic scope" value="Eukaryota"/>
</dbReference>
<gene>
    <name evidence="4" type="ORF">TRIATDRAFT_212984</name>
</gene>
<dbReference type="RefSeq" id="XP_013947689.1">
    <property type="nucleotide sequence ID" value="XM_014092214.1"/>
</dbReference>
<keyword evidence="3" id="KW-0418">Kinase</keyword>
<dbReference type="OrthoDB" id="5772781at2759"/>
<accession>G9NIB3</accession>
<evidence type="ECO:0000256" key="2">
    <source>
        <dbReference type="ARBA" id="ARBA00048655"/>
    </source>
</evidence>
<dbReference type="InterPro" id="IPR011009">
    <property type="entry name" value="Kinase-like_dom_sf"/>
</dbReference>
<dbReference type="OMA" id="FYGHHEM"/>
<comment type="caution">
    <text evidence="4">The sequence shown here is derived from an EMBL/GenBank/DDBJ whole genome shotgun (WGS) entry which is preliminary data.</text>
</comment>
<dbReference type="EC" id="2.7.1.172" evidence="1"/>
<evidence type="ECO:0000256" key="3">
    <source>
        <dbReference type="PIRNR" id="PIRNR006221"/>
    </source>
</evidence>